<reference evidence="2 3" key="1">
    <citation type="submission" date="2024-01" db="EMBL/GenBank/DDBJ databases">
        <title>The genomes of 5 underutilized Papilionoideae crops provide insights into root nodulation and disease resistanc.</title>
        <authorList>
            <person name="Jiang F."/>
        </authorList>
    </citation>
    <scope>NUCLEOTIDE SEQUENCE [LARGE SCALE GENOMIC DNA]</scope>
    <source>
        <strain evidence="2">LVBAO_FW01</strain>
        <tissue evidence="2">Leaves</tissue>
    </source>
</reference>
<comment type="caution">
    <text evidence="2">The sequence shown here is derived from an EMBL/GenBank/DDBJ whole genome shotgun (WGS) entry which is preliminary data.</text>
</comment>
<dbReference type="Proteomes" id="UP001367508">
    <property type="component" value="Unassembled WGS sequence"/>
</dbReference>
<sequence>MTKKSFLMLDDKYYLPLAFWLFELCCYWSLMVIDFTSRIRQDPSHCYTVTMLFEGYNICIGYGFRDKAPLKTWNIAAATLIFILCCLVSNTPLFQHKRRPWNETIDLQPDLRTIESLAYVKY</sequence>
<proteinExistence type="predicted"/>
<evidence type="ECO:0000256" key="1">
    <source>
        <dbReference type="SAM" id="Phobius"/>
    </source>
</evidence>
<dbReference type="AlphaFoldDB" id="A0AAN9PYL6"/>
<protein>
    <submittedName>
        <fullName evidence="2">Uncharacterized protein</fullName>
    </submittedName>
</protein>
<gene>
    <name evidence="2" type="ORF">VNO77_33717</name>
</gene>
<keyword evidence="1" id="KW-0812">Transmembrane</keyword>
<name>A0AAN9PYL6_CANGL</name>
<accession>A0AAN9PYL6</accession>
<dbReference type="EMBL" id="JAYMYQ010000008">
    <property type="protein sequence ID" value="KAK7315182.1"/>
    <property type="molecule type" value="Genomic_DNA"/>
</dbReference>
<evidence type="ECO:0000313" key="2">
    <source>
        <dbReference type="EMBL" id="KAK7315182.1"/>
    </source>
</evidence>
<organism evidence="2 3">
    <name type="scientific">Canavalia gladiata</name>
    <name type="common">Sword bean</name>
    <name type="synonym">Dolichos gladiatus</name>
    <dbReference type="NCBI Taxonomy" id="3824"/>
    <lineage>
        <taxon>Eukaryota</taxon>
        <taxon>Viridiplantae</taxon>
        <taxon>Streptophyta</taxon>
        <taxon>Embryophyta</taxon>
        <taxon>Tracheophyta</taxon>
        <taxon>Spermatophyta</taxon>
        <taxon>Magnoliopsida</taxon>
        <taxon>eudicotyledons</taxon>
        <taxon>Gunneridae</taxon>
        <taxon>Pentapetalae</taxon>
        <taxon>rosids</taxon>
        <taxon>fabids</taxon>
        <taxon>Fabales</taxon>
        <taxon>Fabaceae</taxon>
        <taxon>Papilionoideae</taxon>
        <taxon>50 kb inversion clade</taxon>
        <taxon>NPAAA clade</taxon>
        <taxon>indigoferoid/millettioid clade</taxon>
        <taxon>Phaseoleae</taxon>
        <taxon>Canavalia</taxon>
    </lineage>
</organism>
<feature type="transmembrane region" description="Helical" evidence="1">
    <location>
        <begin position="13"/>
        <end position="33"/>
    </location>
</feature>
<evidence type="ECO:0000313" key="3">
    <source>
        <dbReference type="Proteomes" id="UP001367508"/>
    </source>
</evidence>
<feature type="transmembrane region" description="Helical" evidence="1">
    <location>
        <begin position="70"/>
        <end position="89"/>
    </location>
</feature>
<keyword evidence="3" id="KW-1185">Reference proteome</keyword>
<keyword evidence="1" id="KW-1133">Transmembrane helix</keyword>
<keyword evidence="1" id="KW-0472">Membrane</keyword>